<name>A0A8J8W184_9EURO</name>
<dbReference type="PROSITE" id="PS50048">
    <property type="entry name" value="ZN2_CY6_FUNGAL_2"/>
    <property type="match status" value="1"/>
</dbReference>
<dbReference type="InterPro" id="IPR001138">
    <property type="entry name" value="Zn2Cys6_DnaBD"/>
</dbReference>
<evidence type="ECO:0000313" key="9">
    <source>
        <dbReference type="Proteomes" id="UP000631181"/>
    </source>
</evidence>
<dbReference type="GO" id="GO:0000976">
    <property type="term" value="F:transcription cis-regulatory region binding"/>
    <property type="evidence" value="ECO:0007669"/>
    <property type="project" value="TreeGrafter"/>
</dbReference>
<dbReference type="GO" id="GO:0000981">
    <property type="term" value="F:DNA-binding transcription factor activity, RNA polymerase II-specific"/>
    <property type="evidence" value="ECO:0007669"/>
    <property type="project" value="InterPro"/>
</dbReference>
<dbReference type="Gene3D" id="4.10.240.10">
    <property type="entry name" value="Zn(2)-C6 fungal-type DNA-binding domain"/>
    <property type="match status" value="1"/>
</dbReference>
<proteinExistence type="predicted"/>
<dbReference type="OrthoDB" id="5226580at2759"/>
<dbReference type="SMART" id="SM00066">
    <property type="entry name" value="GAL4"/>
    <property type="match status" value="1"/>
</dbReference>
<evidence type="ECO:0000256" key="6">
    <source>
        <dbReference type="SAM" id="MobiDB-lite"/>
    </source>
</evidence>
<evidence type="ECO:0000256" key="5">
    <source>
        <dbReference type="ARBA" id="ARBA00023242"/>
    </source>
</evidence>
<keyword evidence="4" id="KW-0804">Transcription</keyword>
<dbReference type="GO" id="GO:0008270">
    <property type="term" value="F:zinc ion binding"/>
    <property type="evidence" value="ECO:0007669"/>
    <property type="project" value="InterPro"/>
</dbReference>
<dbReference type="PANTHER" id="PTHR31845">
    <property type="entry name" value="FINGER DOMAIN PROTEIN, PUTATIVE-RELATED"/>
    <property type="match status" value="1"/>
</dbReference>
<gene>
    <name evidence="8" type="ORF">PECM_008620</name>
</gene>
<evidence type="ECO:0000256" key="4">
    <source>
        <dbReference type="ARBA" id="ARBA00023163"/>
    </source>
</evidence>
<evidence type="ECO:0000313" key="8">
    <source>
        <dbReference type="EMBL" id="KAF7714257.1"/>
    </source>
</evidence>
<dbReference type="Proteomes" id="UP000631181">
    <property type="component" value="Unassembled WGS sequence"/>
</dbReference>
<evidence type="ECO:0000256" key="2">
    <source>
        <dbReference type="ARBA" id="ARBA00023015"/>
    </source>
</evidence>
<feature type="domain" description="Zn(2)-C6 fungal-type" evidence="7">
    <location>
        <begin position="17"/>
        <end position="49"/>
    </location>
</feature>
<reference evidence="8" key="1">
    <citation type="journal article" date="2020" name="Front. Microbiol.">
        <title>Gene regulatory networks of Penicillium echinulatum 2HH and Penicillium oxalicum 114-2 inferred by a computational biology approach.</title>
        <authorList>
            <person name="Lenz A.R."/>
            <person name="Galan-Vasquez E."/>
            <person name="Balbinot E."/>
            <person name="De Abreu F.P."/>
            <person name="De Oliveira N.S."/>
            <person name="Da Rosa L.O."/>
            <person name="De Avila E Silva S."/>
            <person name="Camassola M."/>
            <person name="Dillon A.J.P."/>
            <person name="Perez-Rueda E."/>
        </authorList>
    </citation>
    <scope>NUCLEOTIDE SEQUENCE</scope>
    <source>
        <strain evidence="8">S1M29</strain>
    </source>
</reference>
<dbReference type="AlphaFoldDB" id="A0A8J8W184"/>
<dbReference type="PANTHER" id="PTHR31845:SF37">
    <property type="entry name" value="TRANSCRIPTION FACTOR DOMAIN-CONTAINING PROTEIN"/>
    <property type="match status" value="1"/>
</dbReference>
<organism evidence="8 9">
    <name type="scientific">Penicillium ucsense</name>
    <dbReference type="NCBI Taxonomy" id="2839758"/>
    <lineage>
        <taxon>Eukaryota</taxon>
        <taxon>Fungi</taxon>
        <taxon>Dikarya</taxon>
        <taxon>Ascomycota</taxon>
        <taxon>Pezizomycotina</taxon>
        <taxon>Eurotiomycetes</taxon>
        <taxon>Eurotiomycetidae</taxon>
        <taxon>Eurotiales</taxon>
        <taxon>Aspergillaceae</taxon>
        <taxon>Penicillium</taxon>
    </lineage>
</organism>
<dbReference type="InterPro" id="IPR036864">
    <property type="entry name" value="Zn2-C6_fun-type_DNA-bd_sf"/>
</dbReference>
<dbReference type="InterPro" id="IPR051089">
    <property type="entry name" value="prtT"/>
</dbReference>
<comment type="caution">
    <text evidence="8">The sequence shown here is derived from an EMBL/GenBank/DDBJ whole genome shotgun (WGS) entry which is preliminary data.</text>
</comment>
<dbReference type="CDD" id="cd12148">
    <property type="entry name" value="fungal_TF_MHR"/>
    <property type="match status" value="1"/>
</dbReference>
<evidence type="ECO:0000256" key="3">
    <source>
        <dbReference type="ARBA" id="ARBA00023125"/>
    </source>
</evidence>
<keyword evidence="3" id="KW-0238">DNA-binding</keyword>
<keyword evidence="2" id="KW-0805">Transcription regulation</keyword>
<evidence type="ECO:0000256" key="1">
    <source>
        <dbReference type="ARBA" id="ARBA00004123"/>
    </source>
</evidence>
<accession>A0A8J8W184</accession>
<comment type="subcellular location">
    <subcellularLocation>
        <location evidence="1">Nucleus</location>
    </subcellularLocation>
</comment>
<sequence length="593" mass="67743">MSDISSTGRLLKGSARTCQNCARAKIRCVRSSPGGSCDRCGRLGKACHFQPGRRPNGTANPNNSREDKINALEAKLDRLLAQSVDTESPAVVADGQEPPEAPAARSRDIIDQAYLTLEAADRLLHDYKTTMMPYCPFVPIPSDATAASLRKDKPFLFLTILTTALHDNMPLQRKLEVEVKRAIGHSMIHDGPVTCEVLQGILVHLAWCQYHARPRRVTQYLHLGISIITDLQLDRDPADRFWKQRVGFDRADSRRAVSWGNEERRAVIGYFWFSSCVSQILQKRSSFPWVPYLEASCEFLASNPEYESDRILSHIVELQRLYERVAQVSSLHKPDTHHTDELEYDYRQIRTQLDLFRSRLPFVLNDNEILFMQFYAMELYICQILLFDVKPDSQHPRYNSPFQVEILRMGLDAARTMLEFWTSLPLRREVIFNNASWTQLGFAVTLACKLVVAASEPPVRPLTADLIAALNLSNTLSRCILRMQALVTAQMDAKGDRDVFYHYEKRLKQAQWWFESRALSQSEQDGSPANTMDEPSSLSIPQMSSQDGLQTYYGKPGDDFNFQWPGLFPTRVFEEYFAGWPEQESMTYGETFL</sequence>
<dbReference type="EMBL" id="WIWV01000090">
    <property type="protein sequence ID" value="KAF7714257.1"/>
    <property type="molecule type" value="Genomic_DNA"/>
</dbReference>
<feature type="region of interest" description="Disordered" evidence="6">
    <location>
        <begin position="523"/>
        <end position="546"/>
    </location>
</feature>
<keyword evidence="9" id="KW-1185">Reference proteome</keyword>
<dbReference type="PROSITE" id="PS00463">
    <property type="entry name" value="ZN2_CY6_FUNGAL_1"/>
    <property type="match status" value="1"/>
</dbReference>
<protein>
    <submittedName>
        <fullName evidence="8">Fungal Zn(2)-Cys(6) binuclear cluster domain-containing protein</fullName>
    </submittedName>
</protein>
<dbReference type="GO" id="GO:0005634">
    <property type="term" value="C:nucleus"/>
    <property type="evidence" value="ECO:0007669"/>
    <property type="project" value="UniProtKB-SubCell"/>
</dbReference>
<keyword evidence="5" id="KW-0539">Nucleus</keyword>
<dbReference type="SUPFAM" id="SSF57701">
    <property type="entry name" value="Zn2/Cys6 DNA-binding domain"/>
    <property type="match status" value="1"/>
</dbReference>
<evidence type="ECO:0000259" key="7">
    <source>
        <dbReference type="PROSITE" id="PS50048"/>
    </source>
</evidence>